<evidence type="ECO:0000313" key="2">
    <source>
        <dbReference type="EMBL" id="KAA8571804.1"/>
    </source>
</evidence>
<dbReference type="VEuPathDB" id="FungiDB:MFRU_035g00410"/>
<dbReference type="AlphaFoldDB" id="A0A5M9JQN2"/>
<keyword evidence="3" id="KW-1185">Reference proteome</keyword>
<dbReference type="Proteomes" id="UP000322873">
    <property type="component" value="Unassembled WGS sequence"/>
</dbReference>
<proteinExistence type="predicted"/>
<gene>
    <name evidence="2" type="ORF">EYC84_001770</name>
</gene>
<comment type="caution">
    <text evidence="2">The sequence shown here is derived from an EMBL/GenBank/DDBJ whole genome shotgun (WGS) entry which is preliminary data.</text>
</comment>
<protein>
    <recommendedName>
        <fullName evidence="4">Cyanovirin-N domain-containing protein</fullName>
    </recommendedName>
</protein>
<sequence>MQFLSITSNSLRVIFTIALLSLITPAMSLSHVVNYPVSGPRPQSLADQFAHAEAGSSSPGVHAELQAYVYLTDCHAGVWDGMGWEEYLCDHVECKWRHNGRDYFTSTAYLLKDGLWTAALSHTFWKHKCTGRIQKAADNFYLGGDLIPEREERYPEGS</sequence>
<keyword evidence="1" id="KW-0732">Signal</keyword>
<evidence type="ECO:0008006" key="4">
    <source>
        <dbReference type="Google" id="ProtNLM"/>
    </source>
</evidence>
<accession>A0A5M9JQN2</accession>
<feature type="chain" id="PRO_5024465898" description="Cyanovirin-N domain-containing protein" evidence="1">
    <location>
        <begin position="29"/>
        <end position="158"/>
    </location>
</feature>
<feature type="signal peptide" evidence="1">
    <location>
        <begin position="1"/>
        <end position="28"/>
    </location>
</feature>
<dbReference type="EMBL" id="VICG01000005">
    <property type="protein sequence ID" value="KAA8571804.1"/>
    <property type="molecule type" value="Genomic_DNA"/>
</dbReference>
<evidence type="ECO:0000313" key="3">
    <source>
        <dbReference type="Proteomes" id="UP000322873"/>
    </source>
</evidence>
<organism evidence="2 3">
    <name type="scientific">Monilinia fructicola</name>
    <name type="common">Brown rot fungus</name>
    <name type="synonym">Ciboria fructicola</name>
    <dbReference type="NCBI Taxonomy" id="38448"/>
    <lineage>
        <taxon>Eukaryota</taxon>
        <taxon>Fungi</taxon>
        <taxon>Dikarya</taxon>
        <taxon>Ascomycota</taxon>
        <taxon>Pezizomycotina</taxon>
        <taxon>Leotiomycetes</taxon>
        <taxon>Helotiales</taxon>
        <taxon>Sclerotiniaceae</taxon>
        <taxon>Monilinia</taxon>
    </lineage>
</organism>
<reference evidence="2 3" key="1">
    <citation type="submission" date="2019-06" db="EMBL/GenBank/DDBJ databases">
        <title>Genome Sequence of the Brown Rot Fungal Pathogen Monilinia fructicola.</title>
        <authorList>
            <person name="De Miccolis Angelini R.M."/>
            <person name="Landi L."/>
            <person name="Abate D."/>
            <person name="Pollastro S."/>
            <person name="Romanazzi G."/>
            <person name="Faretra F."/>
        </authorList>
    </citation>
    <scope>NUCLEOTIDE SEQUENCE [LARGE SCALE GENOMIC DNA]</scope>
    <source>
        <strain evidence="2 3">Mfrc123</strain>
    </source>
</reference>
<name>A0A5M9JQN2_MONFR</name>
<evidence type="ECO:0000256" key="1">
    <source>
        <dbReference type="SAM" id="SignalP"/>
    </source>
</evidence>